<dbReference type="InterPro" id="IPR030855">
    <property type="entry name" value="Bifunct_BirA"/>
</dbReference>
<evidence type="ECO:0000256" key="3">
    <source>
        <dbReference type="ARBA" id="ARBA00022840"/>
    </source>
</evidence>
<keyword evidence="5" id="KW-0805">Transcription regulation</keyword>
<dbReference type="InterPro" id="IPR013196">
    <property type="entry name" value="HTH_11"/>
</dbReference>
<keyword evidence="2 5" id="KW-0547">Nucleotide-binding</keyword>
<protein>
    <recommendedName>
        <fullName evidence="5">Bifunctional ligase/repressor BirA</fullName>
    </recommendedName>
    <alternativeName>
        <fullName evidence="5">Biotin--[acetyl-CoA-carboxylase] ligase</fullName>
        <ecNumber evidence="5">6.3.4.15</ecNumber>
    </alternativeName>
    <alternativeName>
        <fullName evidence="5">Biotin--protein ligase</fullName>
    </alternativeName>
    <alternativeName>
        <fullName evidence="5">Biotin-[acetyl-CoA carboxylase] synthetase</fullName>
    </alternativeName>
</protein>
<evidence type="ECO:0000256" key="4">
    <source>
        <dbReference type="ARBA" id="ARBA00023267"/>
    </source>
</evidence>
<dbReference type="PANTHER" id="PTHR12835:SF5">
    <property type="entry name" value="BIOTIN--PROTEIN LIGASE"/>
    <property type="match status" value="1"/>
</dbReference>
<evidence type="ECO:0000313" key="7">
    <source>
        <dbReference type="EMBL" id="AQS53679.1"/>
    </source>
</evidence>
<sequence length="322" mass="35908">MSTKDRVLAILETSEDFISGQLIASQLNVSRNSVWKAVNTLKDEGFQVASTTNKGYRLTQRTDSLNAAVILPLIHADIDVEVFSKIDSTNSEAKRRLNGSLDKDLLIVSDYQEEGRGRLGRAFYSPAETGVYFSLVLKDLDSKKDATLITTVAAVAVCKAIEKLTSLKPQIKWVNDIFLEGYKVGGILTEGIISLETQSIQSIVLGIGMNIVENPDLPETLQDLVGALFKEKGEISRNHLIAEIINQFYILYKNMDDKQYLDEYRKRCFILGKKVSFLDQKQLLEGLASGIDDTGALQIQLPDGSQRNLSYGEVSIKWRYES</sequence>
<dbReference type="PROSITE" id="PS51733">
    <property type="entry name" value="BPL_LPL_CATALYTIC"/>
    <property type="match status" value="1"/>
</dbReference>
<keyword evidence="4 5" id="KW-0092">Biotin</keyword>
<dbReference type="InterPro" id="IPR008988">
    <property type="entry name" value="Transcriptional_repressor_C"/>
</dbReference>
<dbReference type="InterPro" id="IPR045864">
    <property type="entry name" value="aa-tRNA-synth_II/BPL/LPL"/>
</dbReference>
<dbReference type="GO" id="GO:0006355">
    <property type="term" value="P:regulation of DNA-templated transcription"/>
    <property type="evidence" value="ECO:0007669"/>
    <property type="project" value="UniProtKB-UniRule"/>
</dbReference>
<dbReference type="SUPFAM" id="SSF50037">
    <property type="entry name" value="C-terminal domain of transcriptional repressors"/>
    <property type="match status" value="1"/>
</dbReference>
<dbReference type="KEGG" id="jda:BW727_101312"/>
<comment type="function">
    <text evidence="5">Acts both as a biotin--[acetyl-CoA-carboxylase] ligase and a repressor.</text>
</comment>
<proteinExistence type="inferred from homology"/>
<dbReference type="InterPro" id="IPR036388">
    <property type="entry name" value="WH-like_DNA-bd_sf"/>
</dbReference>
<dbReference type="AlphaFoldDB" id="A0A1S6IQ80"/>
<dbReference type="SUPFAM" id="SSF55681">
    <property type="entry name" value="Class II aaRS and biotin synthetases"/>
    <property type="match status" value="1"/>
</dbReference>
<feature type="DNA-binding region" description="H-T-H motif" evidence="5">
    <location>
        <begin position="20"/>
        <end position="39"/>
    </location>
</feature>
<dbReference type="GO" id="GO:0016740">
    <property type="term" value="F:transferase activity"/>
    <property type="evidence" value="ECO:0007669"/>
    <property type="project" value="UniProtKB-ARBA"/>
</dbReference>
<keyword evidence="8" id="KW-1185">Reference proteome</keyword>
<dbReference type="InterPro" id="IPR004408">
    <property type="entry name" value="Biotin_CoA_COase_ligase"/>
</dbReference>
<feature type="binding site" evidence="5">
    <location>
        <begin position="88"/>
        <end position="90"/>
    </location>
    <ligand>
        <name>biotin</name>
        <dbReference type="ChEBI" id="CHEBI:57586"/>
    </ligand>
</feature>
<organism evidence="7 8">
    <name type="scientific">Jeotgalibaca dankookensis</name>
    <dbReference type="NCBI Taxonomy" id="708126"/>
    <lineage>
        <taxon>Bacteria</taxon>
        <taxon>Bacillati</taxon>
        <taxon>Bacillota</taxon>
        <taxon>Bacilli</taxon>
        <taxon>Lactobacillales</taxon>
        <taxon>Carnobacteriaceae</taxon>
        <taxon>Jeotgalibaca</taxon>
    </lineage>
</organism>
<feature type="binding site" evidence="5">
    <location>
        <position position="183"/>
    </location>
    <ligand>
        <name>biotin</name>
        <dbReference type="ChEBI" id="CHEBI:57586"/>
    </ligand>
</feature>
<dbReference type="RefSeq" id="WP_062468631.1">
    <property type="nucleotide sequence ID" value="NZ_BBYN01000009.1"/>
</dbReference>
<feature type="domain" description="BPL/LPL catalytic" evidence="6">
    <location>
        <begin position="64"/>
        <end position="256"/>
    </location>
</feature>
<evidence type="ECO:0000313" key="8">
    <source>
        <dbReference type="Proteomes" id="UP000188993"/>
    </source>
</evidence>
<dbReference type="InterPro" id="IPR036390">
    <property type="entry name" value="WH_DNA-bd_sf"/>
</dbReference>
<dbReference type="Proteomes" id="UP000188993">
    <property type="component" value="Chromosome"/>
</dbReference>
<accession>A0A1S6IQ80</accession>
<feature type="binding site" evidence="5">
    <location>
        <position position="112"/>
    </location>
    <ligand>
        <name>biotin</name>
        <dbReference type="ChEBI" id="CHEBI:57586"/>
    </ligand>
</feature>
<dbReference type="GO" id="GO:0003677">
    <property type="term" value="F:DNA binding"/>
    <property type="evidence" value="ECO:0007669"/>
    <property type="project" value="UniProtKB-UniRule"/>
</dbReference>
<dbReference type="GO" id="GO:0004077">
    <property type="term" value="F:biotin--[biotin carboxyl-carrier protein] ligase activity"/>
    <property type="evidence" value="ECO:0007669"/>
    <property type="project" value="UniProtKB-UniRule"/>
</dbReference>
<dbReference type="EC" id="6.3.4.15" evidence="5"/>
<dbReference type="SUPFAM" id="SSF46785">
    <property type="entry name" value="Winged helix' DNA-binding domain"/>
    <property type="match status" value="1"/>
</dbReference>
<name>A0A1S6IQ80_9LACT</name>
<dbReference type="Pfam" id="PF03099">
    <property type="entry name" value="BPL_LplA_LipB"/>
    <property type="match status" value="1"/>
</dbReference>
<dbReference type="HAMAP" id="MF_00978">
    <property type="entry name" value="Bifunct_BirA"/>
    <property type="match status" value="1"/>
</dbReference>
<dbReference type="CDD" id="cd16442">
    <property type="entry name" value="BPL"/>
    <property type="match status" value="1"/>
</dbReference>
<dbReference type="STRING" id="708126.BW727_101312"/>
<evidence type="ECO:0000256" key="5">
    <source>
        <dbReference type="HAMAP-Rule" id="MF_00978"/>
    </source>
</evidence>
<dbReference type="Pfam" id="PF02237">
    <property type="entry name" value="BPL_C"/>
    <property type="match status" value="1"/>
</dbReference>
<reference evidence="7 8" key="1">
    <citation type="journal article" date="2014" name="Int. J. Syst. Evol. Microbiol.">
        <title>Jeotgalibaca dankookensis gen. nov., sp. nov., a member of the family Carnobacteriaceae, isolated from seujeot (Korean traditional food).</title>
        <authorList>
            <person name="Lee D.G."/>
            <person name="Trujillo M.E."/>
            <person name="Kang H."/>
            <person name="Ahn T.Y."/>
        </authorList>
    </citation>
    <scope>NUCLEOTIDE SEQUENCE [LARGE SCALE GENOMIC DNA]</scope>
    <source>
        <strain evidence="7 8">EX-07</strain>
    </source>
</reference>
<dbReference type="NCBIfam" id="TIGR00121">
    <property type="entry name" value="birA_ligase"/>
    <property type="match status" value="1"/>
</dbReference>
<keyword evidence="5" id="KW-0804">Transcription</keyword>
<comment type="catalytic activity">
    <reaction evidence="5">
        <text>biotin + L-lysyl-[protein] + ATP = N(6)-biotinyl-L-lysyl-[protein] + AMP + diphosphate + H(+)</text>
        <dbReference type="Rhea" id="RHEA:11756"/>
        <dbReference type="Rhea" id="RHEA-COMP:9752"/>
        <dbReference type="Rhea" id="RHEA-COMP:10505"/>
        <dbReference type="ChEBI" id="CHEBI:15378"/>
        <dbReference type="ChEBI" id="CHEBI:29969"/>
        <dbReference type="ChEBI" id="CHEBI:30616"/>
        <dbReference type="ChEBI" id="CHEBI:33019"/>
        <dbReference type="ChEBI" id="CHEBI:57586"/>
        <dbReference type="ChEBI" id="CHEBI:83144"/>
        <dbReference type="ChEBI" id="CHEBI:456215"/>
        <dbReference type="EC" id="6.3.4.15"/>
    </reaction>
</comment>
<dbReference type="Gene3D" id="1.10.10.10">
    <property type="entry name" value="Winged helix-like DNA-binding domain superfamily/Winged helix DNA-binding domain"/>
    <property type="match status" value="1"/>
</dbReference>
<evidence type="ECO:0000256" key="2">
    <source>
        <dbReference type="ARBA" id="ARBA00022741"/>
    </source>
</evidence>
<gene>
    <name evidence="5 7" type="primary">birA</name>
    <name evidence="7" type="ORF">BW727_101312</name>
</gene>
<dbReference type="InterPro" id="IPR004143">
    <property type="entry name" value="BPL_LPL_catalytic"/>
</dbReference>
<dbReference type="GO" id="GO:0009249">
    <property type="term" value="P:protein lipoylation"/>
    <property type="evidence" value="ECO:0007669"/>
    <property type="project" value="UniProtKB-ARBA"/>
</dbReference>
<dbReference type="Gene3D" id="2.30.30.100">
    <property type="match status" value="1"/>
</dbReference>
<dbReference type="Pfam" id="PF08279">
    <property type="entry name" value="HTH_11"/>
    <property type="match status" value="1"/>
</dbReference>
<dbReference type="Gene3D" id="3.30.930.10">
    <property type="entry name" value="Bira Bifunctional Protein, Domain 2"/>
    <property type="match status" value="1"/>
</dbReference>
<keyword evidence="1 5" id="KW-0436">Ligase</keyword>
<dbReference type="EMBL" id="CP019728">
    <property type="protein sequence ID" value="AQS53679.1"/>
    <property type="molecule type" value="Genomic_DNA"/>
</dbReference>
<comment type="similarity">
    <text evidence="5">Belongs to the biotin--protein ligase family.</text>
</comment>
<keyword evidence="5" id="KW-0678">Repressor</keyword>
<evidence type="ECO:0000256" key="1">
    <source>
        <dbReference type="ARBA" id="ARBA00022598"/>
    </source>
</evidence>
<dbReference type="OrthoDB" id="9807064at2"/>
<keyword evidence="3 5" id="KW-0067">ATP-binding</keyword>
<evidence type="ECO:0000259" key="6">
    <source>
        <dbReference type="PROSITE" id="PS51733"/>
    </source>
</evidence>
<dbReference type="GO" id="GO:0005737">
    <property type="term" value="C:cytoplasm"/>
    <property type="evidence" value="ECO:0007669"/>
    <property type="project" value="TreeGrafter"/>
</dbReference>
<feature type="binding site" evidence="5">
    <location>
        <begin position="116"/>
        <end position="118"/>
    </location>
    <ligand>
        <name>biotin</name>
        <dbReference type="ChEBI" id="CHEBI:57586"/>
    </ligand>
</feature>
<dbReference type="GO" id="GO:0005524">
    <property type="term" value="F:ATP binding"/>
    <property type="evidence" value="ECO:0007669"/>
    <property type="project" value="UniProtKB-UniRule"/>
</dbReference>
<keyword evidence="5" id="KW-0238">DNA-binding</keyword>
<dbReference type="InterPro" id="IPR003142">
    <property type="entry name" value="BPL_C"/>
</dbReference>
<dbReference type="PANTHER" id="PTHR12835">
    <property type="entry name" value="BIOTIN PROTEIN LIGASE"/>
    <property type="match status" value="1"/>
</dbReference>